<accession>A0A849BKZ4</accession>
<comment type="similarity">
    <text evidence="1">Belongs to the 'GDXG' lipolytic enzyme family.</text>
</comment>
<feature type="compositionally biased region" description="Low complexity" evidence="4">
    <location>
        <begin position="56"/>
        <end position="70"/>
    </location>
</feature>
<dbReference type="InterPro" id="IPR029058">
    <property type="entry name" value="AB_hydrolase_fold"/>
</dbReference>
<feature type="active site" evidence="3">
    <location>
        <position position="271"/>
    </location>
</feature>
<dbReference type="Gene3D" id="3.40.50.1820">
    <property type="entry name" value="alpha/beta hydrolase"/>
    <property type="match status" value="1"/>
</dbReference>
<dbReference type="InterPro" id="IPR033140">
    <property type="entry name" value="Lipase_GDXG_put_SER_AS"/>
</dbReference>
<dbReference type="SUPFAM" id="SSF53474">
    <property type="entry name" value="alpha/beta-Hydrolases"/>
    <property type="match status" value="1"/>
</dbReference>
<proteinExistence type="inferred from homology"/>
<dbReference type="Pfam" id="PF07859">
    <property type="entry name" value="Abhydrolase_3"/>
    <property type="match status" value="1"/>
</dbReference>
<dbReference type="PROSITE" id="PS01174">
    <property type="entry name" value="LIPASE_GDXG_SER"/>
    <property type="match status" value="1"/>
</dbReference>
<feature type="compositionally biased region" description="Basic residues" evidence="4">
    <location>
        <begin position="95"/>
        <end position="112"/>
    </location>
</feature>
<dbReference type="InterPro" id="IPR013094">
    <property type="entry name" value="AB_hydrolase_3"/>
</dbReference>
<name>A0A849BKZ4_9ACTN</name>
<evidence type="ECO:0000256" key="1">
    <source>
        <dbReference type="ARBA" id="ARBA00010515"/>
    </source>
</evidence>
<dbReference type="EMBL" id="JABEMA010000007">
    <property type="protein sequence ID" value="NNH21757.1"/>
    <property type="molecule type" value="Genomic_DNA"/>
</dbReference>
<dbReference type="InterPro" id="IPR050300">
    <property type="entry name" value="GDXG_lipolytic_enzyme"/>
</dbReference>
<protein>
    <submittedName>
        <fullName evidence="6">Alpha/beta hydrolase</fullName>
    </submittedName>
</protein>
<dbReference type="Proteomes" id="UP000555552">
    <property type="component" value="Unassembled WGS sequence"/>
</dbReference>
<keyword evidence="2 6" id="KW-0378">Hydrolase</keyword>
<evidence type="ECO:0000259" key="5">
    <source>
        <dbReference type="Pfam" id="PF07859"/>
    </source>
</evidence>
<dbReference type="PANTHER" id="PTHR48081">
    <property type="entry name" value="AB HYDROLASE SUPERFAMILY PROTEIN C4A8.06C"/>
    <property type="match status" value="1"/>
</dbReference>
<dbReference type="PANTHER" id="PTHR48081:SF8">
    <property type="entry name" value="ALPHA_BETA HYDROLASE FOLD-3 DOMAIN-CONTAINING PROTEIN-RELATED"/>
    <property type="match status" value="1"/>
</dbReference>
<evidence type="ECO:0000313" key="6">
    <source>
        <dbReference type="EMBL" id="NNH21757.1"/>
    </source>
</evidence>
<organism evidence="6 7">
    <name type="scientific">Pseudokineococcus marinus</name>
    <dbReference type="NCBI Taxonomy" id="351215"/>
    <lineage>
        <taxon>Bacteria</taxon>
        <taxon>Bacillati</taxon>
        <taxon>Actinomycetota</taxon>
        <taxon>Actinomycetes</taxon>
        <taxon>Kineosporiales</taxon>
        <taxon>Kineosporiaceae</taxon>
        <taxon>Pseudokineococcus</taxon>
    </lineage>
</organism>
<sequence>MTRSTTRRTAPTWAGSWNSSASTRPPRADGEVPPGGGHGARRGWSPPVRALDGRWASRSPRSGLRGAGAAAPGGGSARARSSPEPPWAGRPGVRAPHRAVRRRRASRRRPSRRPPEPSVPLPEPVVPERVVPAVLRAVRAAAPYATAEAARAEVRALDVRPHAYGPPRRLRRGVTTTASRVDGVPVHTVAPTDGPPRVRVLYAHGGGWVHEISRWHWSLVTQMAAEAHAAVTVPIYPLLPHGSAREAVDIAAGLVERLSAAGDEVVLAGDSAGGQIALSTALLLRDRGLRDLRTVLVSPALDLTVSNPRIPDVAPSDPWLGVEGVRWLAQAWAGDLRLRDPRVSPLEGDMAGLGPMLLLTGTRDILNPDAHLLAERARAAGVDVTLLEHEGGLHVFPLLPTRSGARARRRIVETLRG</sequence>
<gene>
    <name evidence="6" type="ORF">HLB09_01370</name>
</gene>
<reference evidence="6 7" key="1">
    <citation type="submission" date="2020-05" db="EMBL/GenBank/DDBJ databases">
        <title>MicrobeNet Type strains.</title>
        <authorList>
            <person name="Nicholson A.C."/>
        </authorList>
    </citation>
    <scope>NUCLEOTIDE SEQUENCE [LARGE SCALE GENOMIC DNA]</scope>
    <source>
        <strain evidence="6 7">JCM 14547</strain>
    </source>
</reference>
<keyword evidence="7" id="KW-1185">Reference proteome</keyword>
<evidence type="ECO:0000256" key="4">
    <source>
        <dbReference type="SAM" id="MobiDB-lite"/>
    </source>
</evidence>
<feature type="region of interest" description="Disordered" evidence="4">
    <location>
        <begin position="1"/>
        <end position="124"/>
    </location>
</feature>
<dbReference type="GO" id="GO:0016787">
    <property type="term" value="F:hydrolase activity"/>
    <property type="evidence" value="ECO:0007669"/>
    <property type="project" value="UniProtKB-KW"/>
</dbReference>
<evidence type="ECO:0000256" key="3">
    <source>
        <dbReference type="PROSITE-ProRule" id="PRU10038"/>
    </source>
</evidence>
<dbReference type="AlphaFoldDB" id="A0A849BKZ4"/>
<feature type="compositionally biased region" description="Polar residues" evidence="4">
    <location>
        <begin position="1"/>
        <end position="23"/>
    </location>
</feature>
<feature type="domain" description="Alpha/beta hydrolase fold-3" evidence="5">
    <location>
        <begin position="200"/>
        <end position="397"/>
    </location>
</feature>
<comment type="caution">
    <text evidence="6">The sequence shown here is derived from an EMBL/GenBank/DDBJ whole genome shotgun (WGS) entry which is preliminary data.</text>
</comment>
<evidence type="ECO:0000256" key="2">
    <source>
        <dbReference type="ARBA" id="ARBA00022801"/>
    </source>
</evidence>
<evidence type="ECO:0000313" key="7">
    <source>
        <dbReference type="Proteomes" id="UP000555552"/>
    </source>
</evidence>